<dbReference type="EC" id="3.1.4.53" evidence="1"/>
<dbReference type="InterPro" id="IPR040844">
    <property type="entry name" value="PDE4_UCR"/>
</dbReference>
<evidence type="ECO:0000256" key="2">
    <source>
        <dbReference type="ARBA" id="ARBA00022801"/>
    </source>
</evidence>
<keyword evidence="5" id="KW-1185">Reference proteome</keyword>
<protein>
    <recommendedName>
        <fullName evidence="1">3',5'-cyclic-AMP phosphodiesterase</fullName>
        <ecNumber evidence="1">3.1.4.53</ecNumber>
    </recommendedName>
</protein>
<evidence type="ECO:0000313" key="6">
    <source>
        <dbReference type="WBParaSite" id="ALUE_0001341001-mRNA-1"/>
    </source>
</evidence>
<organism evidence="5 6">
    <name type="scientific">Ascaris lumbricoides</name>
    <name type="common">Giant roundworm</name>
    <dbReference type="NCBI Taxonomy" id="6252"/>
    <lineage>
        <taxon>Eukaryota</taxon>
        <taxon>Metazoa</taxon>
        <taxon>Ecdysozoa</taxon>
        <taxon>Nematoda</taxon>
        <taxon>Chromadorea</taxon>
        <taxon>Rhabditida</taxon>
        <taxon>Spirurina</taxon>
        <taxon>Ascaridomorpha</taxon>
        <taxon>Ascaridoidea</taxon>
        <taxon>Ascarididae</taxon>
        <taxon>Ascaris</taxon>
    </lineage>
</organism>
<dbReference type="PANTHER" id="PTHR11347">
    <property type="entry name" value="CYCLIC NUCLEOTIDE PHOSPHODIESTERASE"/>
    <property type="match status" value="1"/>
</dbReference>
<dbReference type="Pfam" id="PF18100">
    <property type="entry name" value="PDE4_UCR"/>
    <property type="match status" value="1"/>
</dbReference>
<dbReference type="GO" id="GO:0004115">
    <property type="term" value="F:3',5'-cyclic-AMP phosphodiesterase activity"/>
    <property type="evidence" value="ECO:0007669"/>
    <property type="project" value="UniProtKB-EC"/>
</dbReference>
<sequence length="297" mass="33516">MELEMELMELKMEHGDDLIVTPFAQLLASLKNVRNNLIAIANLPINDERHRPITKRPPLHSVPLPDEVTQCAQETLDELDWCLDQLETIQTHRSVSEMASSKFRKMLNKELSHFAESSKSGTQVSQFLINTYMDREDEDPQLSMVEVRFSSSSLKFSIHDSYVTHASSSTPSTSTTSETSQMSLLGKAKTAAMSRISGVRKLRSTYGGQIPEFGVEGQRELAVHMQRLDEWGPNVFKINELSKGHSLTAITYTILKVSADFQPVFKCCDLPLRRGSLIFESHCTQILLLLIAKLFDR</sequence>
<evidence type="ECO:0000313" key="5">
    <source>
        <dbReference type="Proteomes" id="UP000036681"/>
    </source>
</evidence>
<dbReference type="Proteomes" id="UP000036681">
    <property type="component" value="Unplaced"/>
</dbReference>
<proteinExistence type="predicted"/>
<evidence type="ECO:0000256" key="1">
    <source>
        <dbReference type="ARBA" id="ARBA00012276"/>
    </source>
</evidence>
<name>A0A9J2PTI9_ASCLU</name>
<evidence type="ECO:0000256" key="3">
    <source>
        <dbReference type="ARBA" id="ARBA00023149"/>
    </source>
</evidence>
<accession>A0A9J2PTI9</accession>
<evidence type="ECO:0000259" key="4">
    <source>
        <dbReference type="Pfam" id="PF18100"/>
    </source>
</evidence>
<reference evidence="6" key="1">
    <citation type="submission" date="2023-03" db="UniProtKB">
        <authorList>
            <consortium name="WormBaseParasite"/>
        </authorList>
    </citation>
    <scope>IDENTIFICATION</scope>
</reference>
<feature type="domain" description="Phosphodiesterase 4 upstream conserved regions (UCR)" evidence="4">
    <location>
        <begin position="20"/>
        <end position="134"/>
    </location>
</feature>
<keyword evidence="2" id="KW-0378">Hydrolase</keyword>
<dbReference type="AlphaFoldDB" id="A0A9J2PTI9"/>
<dbReference type="WBParaSite" id="ALUE_0001341001-mRNA-1">
    <property type="protein sequence ID" value="ALUE_0001341001-mRNA-1"/>
    <property type="gene ID" value="ALUE_0001341001"/>
</dbReference>
<keyword evidence="3" id="KW-0114">cAMP</keyword>